<feature type="transmembrane region" description="Helical" evidence="9">
    <location>
        <begin position="110"/>
        <end position="131"/>
    </location>
</feature>
<dbReference type="Proteomes" id="UP000065495">
    <property type="component" value="Chromosome 1"/>
</dbReference>
<evidence type="ECO:0000256" key="9">
    <source>
        <dbReference type="SAM" id="Phobius"/>
    </source>
</evidence>
<keyword evidence="5 9" id="KW-1133">Transmembrane helix</keyword>
<feature type="transmembrane region" description="Helical" evidence="9">
    <location>
        <begin position="80"/>
        <end position="98"/>
    </location>
</feature>
<feature type="transmembrane region" description="Helical" evidence="9">
    <location>
        <begin position="137"/>
        <end position="156"/>
    </location>
</feature>
<dbReference type="InterPro" id="IPR050360">
    <property type="entry name" value="MFS_Sugar_Transporters"/>
</dbReference>
<dbReference type="EMBL" id="AP012213">
    <property type="protein sequence ID" value="BAO38168.1"/>
    <property type="molecule type" value="Genomic_DNA"/>
</dbReference>
<organism evidence="11 12">
    <name type="scientific">Kluyveromyces marxianus (strain DMKU3-1042 / BCC 29191 / NBRC 104275)</name>
    <name type="common">Yeast</name>
    <name type="synonym">Candida kefyr</name>
    <dbReference type="NCBI Taxonomy" id="1003335"/>
    <lineage>
        <taxon>Eukaryota</taxon>
        <taxon>Fungi</taxon>
        <taxon>Dikarya</taxon>
        <taxon>Ascomycota</taxon>
        <taxon>Saccharomycotina</taxon>
        <taxon>Saccharomycetes</taxon>
        <taxon>Saccharomycetales</taxon>
        <taxon>Saccharomycetaceae</taxon>
        <taxon>Kluyveromyces</taxon>
    </lineage>
</organism>
<feature type="transmembrane region" description="Helical" evidence="9">
    <location>
        <begin position="327"/>
        <end position="347"/>
    </location>
</feature>
<feature type="transmembrane region" description="Helical" evidence="9">
    <location>
        <begin position="201"/>
        <end position="221"/>
    </location>
</feature>
<evidence type="ECO:0000256" key="7">
    <source>
        <dbReference type="RuleBase" id="RU003346"/>
    </source>
</evidence>
<sequence>MSFLDKKTIRGKPVKDILLLRNIDYKGTFYKKFPHVYNIYAIGMISCISGLMFGFDISSMSSMIGTKRYKRYFGHPGPTAQGGITGSMAAGSFLGSLLSPNFSDTFGRKMSLHICSVFWIIGAIIQCAAQGKAMLVVGRILSGIGIGFGSSAAPVYCSEISPPKIRGLISGLFQFSVTVGIMILFYIGYGCHFINGTGSFRLTWGLQMVPGFILALGVLFLPESPRWLANHDRWDEAETVVANVAAKGNRQDEQVQFQLEEIKEQVLIDAAAKDFSFKDLFRPKTRKKTIVGISAQMWQQLCGMNVMMYYIVYIFNMAGYTGNTNLVASSIQYVLNVIMTIPALFLIDKAGRRPVLIVGGILMFTWLFAVAGLLATYSDPAPGGVDGDSTVTIKIPHKHKPAARAVIACSYLFVCSYAPTWGIGIWIYCSEIFNNMERAKGSSVSTATNWAFNFALAMFVPSSFKNISWRTYIIFGAFSVSLTVQTFLMFPETRGKTLEEIDQMWADNIPAWKTTSYVPQLPVVEDEEGNKLGLLGNPQHLEDVNSNEKSEQTNSNSNNSTHNSIANDSRV</sequence>
<comment type="similarity">
    <text evidence="2 7">Belongs to the major facilitator superfamily. Sugar transporter (TC 2.A.1.1) family.</text>
</comment>
<evidence type="ECO:0000256" key="4">
    <source>
        <dbReference type="ARBA" id="ARBA00022692"/>
    </source>
</evidence>
<evidence type="ECO:0000256" key="2">
    <source>
        <dbReference type="ARBA" id="ARBA00010992"/>
    </source>
</evidence>
<feature type="compositionally biased region" description="Basic and acidic residues" evidence="8">
    <location>
        <begin position="540"/>
        <end position="551"/>
    </location>
</feature>
<dbReference type="AlphaFoldDB" id="W0T533"/>
<reference evidence="11 12" key="1">
    <citation type="journal article" date="2015" name="Biotechnol. Biofuels">
        <title>Genetic basis of the highly efficient yeast Kluyveromyces marxianus: complete genome sequence and transcriptome analyses.</title>
        <authorList>
            <person name="Lertwattanasakul N."/>
            <person name="Kosaka T."/>
            <person name="Hosoyama A."/>
            <person name="Suzuki Y."/>
            <person name="Rodrussamee N."/>
            <person name="Matsutani M."/>
            <person name="Murata M."/>
            <person name="Fujimoto N."/>
            <person name="Suprayogi"/>
            <person name="Tsuchikane K."/>
            <person name="Limtong S."/>
            <person name="Fujita N."/>
            <person name="Yamada M."/>
        </authorList>
    </citation>
    <scope>NUCLEOTIDE SEQUENCE [LARGE SCALE GENOMIC DNA]</scope>
    <source>
        <strain evidence="12">DMKU3-1042 / BCC 29191 / NBRC 104275</strain>
    </source>
</reference>
<feature type="region of interest" description="Disordered" evidence="8">
    <location>
        <begin position="532"/>
        <end position="571"/>
    </location>
</feature>
<keyword evidence="6 9" id="KW-0472">Membrane</keyword>
<name>W0T533_KLUMD</name>
<evidence type="ECO:0000256" key="5">
    <source>
        <dbReference type="ARBA" id="ARBA00022989"/>
    </source>
</evidence>
<feature type="transmembrane region" description="Helical" evidence="9">
    <location>
        <begin position="354"/>
        <end position="377"/>
    </location>
</feature>
<feature type="transmembrane region" description="Helical" evidence="9">
    <location>
        <begin position="39"/>
        <end position="60"/>
    </location>
</feature>
<dbReference type="PRINTS" id="PR00171">
    <property type="entry name" value="SUGRTRNSPORT"/>
</dbReference>
<protein>
    <submittedName>
        <fullName evidence="11">High-affinity glucose transporter</fullName>
    </submittedName>
</protein>
<evidence type="ECO:0000313" key="11">
    <source>
        <dbReference type="EMBL" id="BAO38168.1"/>
    </source>
</evidence>
<evidence type="ECO:0000256" key="6">
    <source>
        <dbReference type="ARBA" id="ARBA00023136"/>
    </source>
</evidence>
<dbReference type="InterPro" id="IPR005829">
    <property type="entry name" value="Sugar_transporter_CS"/>
</dbReference>
<evidence type="ECO:0000313" key="12">
    <source>
        <dbReference type="Proteomes" id="UP000065495"/>
    </source>
</evidence>
<keyword evidence="4 9" id="KW-0812">Transmembrane</keyword>
<dbReference type="VEuPathDB" id="FungiDB:KLMA_10546"/>
<feature type="compositionally biased region" description="Low complexity" evidence="8">
    <location>
        <begin position="552"/>
        <end position="564"/>
    </location>
</feature>
<dbReference type="GO" id="GO:0016020">
    <property type="term" value="C:membrane"/>
    <property type="evidence" value="ECO:0007669"/>
    <property type="project" value="UniProtKB-SubCell"/>
</dbReference>
<feature type="transmembrane region" description="Helical" evidence="9">
    <location>
        <begin position="405"/>
        <end position="429"/>
    </location>
</feature>
<dbReference type="InterPro" id="IPR003663">
    <property type="entry name" value="Sugar/inositol_transpt"/>
</dbReference>
<dbReference type="GeneID" id="34714203"/>
<accession>W0T533</accession>
<evidence type="ECO:0000256" key="1">
    <source>
        <dbReference type="ARBA" id="ARBA00004141"/>
    </source>
</evidence>
<feature type="domain" description="Major facilitator superfamily (MFS) profile" evidence="10">
    <location>
        <begin position="42"/>
        <end position="494"/>
    </location>
</feature>
<dbReference type="InterPro" id="IPR005828">
    <property type="entry name" value="MFS_sugar_transport-like"/>
</dbReference>
<dbReference type="InterPro" id="IPR036259">
    <property type="entry name" value="MFS_trans_sf"/>
</dbReference>
<dbReference type="GO" id="GO:0005351">
    <property type="term" value="F:carbohydrate:proton symporter activity"/>
    <property type="evidence" value="ECO:0007669"/>
    <property type="project" value="TreeGrafter"/>
</dbReference>
<evidence type="ECO:0000259" key="10">
    <source>
        <dbReference type="PROSITE" id="PS50850"/>
    </source>
</evidence>
<dbReference type="PROSITE" id="PS00217">
    <property type="entry name" value="SUGAR_TRANSPORT_2"/>
    <property type="match status" value="1"/>
</dbReference>
<keyword evidence="3 7" id="KW-0813">Transport</keyword>
<dbReference type="OrthoDB" id="4142200at2759"/>
<gene>
    <name evidence="11" type="primary">HGT1</name>
    <name evidence="11" type="ORF">KLMA_10546</name>
</gene>
<dbReference type="PANTHER" id="PTHR48022">
    <property type="entry name" value="PLASTIDIC GLUCOSE TRANSPORTER 4"/>
    <property type="match status" value="1"/>
</dbReference>
<dbReference type="RefSeq" id="XP_022674059.1">
    <property type="nucleotide sequence ID" value="XM_022822216.1"/>
</dbReference>
<evidence type="ECO:0000256" key="8">
    <source>
        <dbReference type="SAM" id="MobiDB-lite"/>
    </source>
</evidence>
<keyword evidence="11" id="KW-0762">Sugar transport</keyword>
<feature type="transmembrane region" description="Helical" evidence="9">
    <location>
        <begin position="290"/>
        <end position="315"/>
    </location>
</feature>
<dbReference type="PANTHER" id="PTHR48022:SF7">
    <property type="entry name" value="MAJOR FACILITATOR SUPERFAMILY (MFS) PROFILE DOMAIN-CONTAINING PROTEIN-RELATED"/>
    <property type="match status" value="1"/>
</dbReference>
<dbReference type="SUPFAM" id="SSF103473">
    <property type="entry name" value="MFS general substrate transporter"/>
    <property type="match status" value="1"/>
</dbReference>
<dbReference type="FunFam" id="1.20.1250.20:FF:000026">
    <property type="entry name" value="MFS quinate transporter QutD"/>
    <property type="match status" value="1"/>
</dbReference>
<dbReference type="PROSITE" id="PS50850">
    <property type="entry name" value="MFS"/>
    <property type="match status" value="1"/>
</dbReference>
<dbReference type="NCBIfam" id="TIGR00879">
    <property type="entry name" value="SP"/>
    <property type="match status" value="1"/>
</dbReference>
<dbReference type="Gene3D" id="1.20.1250.20">
    <property type="entry name" value="MFS general substrate transporter like domains"/>
    <property type="match status" value="1"/>
</dbReference>
<dbReference type="KEGG" id="kmx:KLMA_10546"/>
<dbReference type="CDD" id="cd17356">
    <property type="entry name" value="MFS_HXT"/>
    <property type="match status" value="1"/>
</dbReference>
<proteinExistence type="inferred from homology"/>
<dbReference type="Pfam" id="PF00083">
    <property type="entry name" value="Sugar_tr"/>
    <property type="match status" value="1"/>
</dbReference>
<feature type="transmembrane region" description="Helical" evidence="9">
    <location>
        <begin position="472"/>
        <end position="490"/>
    </location>
</feature>
<dbReference type="PROSITE" id="PS00216">
    <property type="entry name" value="SUGAR_TRANSPORT_1"/>
    <property type="match status" value="1"/>
</dbReference>
<dbReference type="InterPro" id="IPR020846">
    <property type="entry name" value="MFS_dom"/>
</dbReference>
<feature type="transmembrane region" description="Helical" evidence="9">
    <location>
        <begin position="168"/>
        <end position="189"/>
    </location>
</feature>
<evidence type="ECO:0000256" key="3">
    <source>
        <dbReference type="ARBA" id="ARBA00022448"/>
    </source>
</evidence>
<comment type="subcellular location">
    <subcellularLocation>
        <location evidence="1">Membrane</location>
        <topology evidence="1">Multi-pass membrane protein</topology>
    </subcellularLocation>
</comment>